<organism evidence="1 2">
    <name type="scientific">Streptantibioticus parmotrematis</name>
    <dbReference type="NCBI Taxonomy" id="2873249"/>
    <lineage>
        <taxon>Bacteria</taxon>
        <taxon>Bacillati</taxon>
        <taxon>Actinomycetota</taxon>
        <taxon>Actinomycetes</taxon>
        <taxon>Kitasatosporales</taxon>
        <taxon>Streptomycetaceae</taxon>
        <taxon>Streptantibioticus</taxon>
    </lineage>
</organism>
<evidence type="ECO:0000313" key="1">
    <source>
        <dbReference type="EMBL" id="MBY8884806.1"/>
    </source>
</evidence>
<gene>
    <name evidence="1" type="ORF">K7472_08095</name>
</gene>
<proteinExistence type="predicted"/>
<evidence type="ECO:0000313" key="2">
    <source>
        <dbReference type="Proteomes" id="UP001198565"/>
    </source>
</evidence>
<keyword evidence="2" id="KW-1185">Reference proteome</keyword>
<name>A0ABS7QPY2_9ACTN</name>
<protein>
    <submittedName>
        <fullName evidence="1">Uncharacterized protein</fullName>
    </submittedName>
</protein>
<dbReference type="RefSeq" id="WP_222975567.1">
    <property type="nucleotide sequence ID" value="NZ_JAINVZ010000004.1"/>
</dbReference>
<accession>A0ABS7QPY2</accession>
<sequence>MNSNTDTQTVVRNMFIGCLDRRTQWDEPPEILIVTQAPGGNLIMGQLPLPAGLWEVAPPPFVLANYAHLAHATRVRPVRGLVAVAFRCEAFAISPDVSPEAAEALRRRNAGGSAPPNKDIPGRVEQRVISAVDIEGHDYMITADRRDDGTATAAVCTMHRHGARHTGRVPDAVNSLLAALRPRPASGQDRLYY</sequence>
<comment type="caution">
    <text evidence="1">The sequence shown here is derived from an EMBL/GenBank/DDBJ whole genome shotgun (WGS) entry which is preliminary data.</text>
</comment>
<dbReference type="Proteomes" id="UP001198565">
    <property type="component" value="Unassembled WGS sequence"/>
</dbReference>
<reference evidence="1 2" key="1">
    <citation type="submission" date="2021-08" db="EMBL/GenBank/DDBJ databases">
        <title>Streptomyces sp. PTM05 isolated from lichen.</title>
        <authorList>
            <person name="Somphong A."/>
            <person name="Phongsopitanun W."/>
            <person name="Tanasupawat S."/>
        </authorList>
    </citation>
    <scope>NUCLEOTIDE SEQUENCE [LARGE SCALE GENOMIC DNA]</scope>
    <source>
        <strain evidence="1 2">Ptm05</strain>
    </source>
</reference>
<dbReference type="EMBL" id="JAINVZ010000004">
    <property type="protein sequence ID" value="MBY8884806.1"/>
    <property type="molecule type" value="Genomic_DNA"/>
</dbReference>